<name>A0A917NCF6_9GAMM</name>
<feature type="domain" description="Retropepsin-like aspartic endopeptidase" evidence="2">
    <location>
        <begin position="25"/>
        <end position="165"/>
    </location>
</feature>
<dbReference type="OrthoDB" id="8546610at2"/>
<dbReference type="SUPFAM" id="SSF50630">
    <property type="entry name" value="Acid proteases"/>
    <property type="match status" value="1"/>
</dbReference>
<dbReference type="AlphaFoldDB" id="A0A917NCF6"/>
<gene>
    <name evidence="3" type="ORF">GCM10007966_14870</name>
</gene>
<evidence type="ECO:0000313" key="3">
    <source>
        <dbReference type="EMBL" id="GGI87176.1"/>
    </source>
</evidence>
<comment type="caution">
    <text evidence="3">The sequence shown here is derived from an EMBL/GenBank/DDBJ whole genome shotgun (WGS) entry which is preliminary data.</text>
</comment>
<feature type="signal peptide" evidence="1">
    <location>
        <begin position="1"/>
        <end position="19"/>
    </location>
</feature>
<accession>A0A917NCF6</accession>
<evidence type="ECO:0000256" key="1">
    <source>
        <dbReference type="SAM" id="SignalP"/>
    </source>
</evidence>
<dbReference type="Proteomes" id="UP000630149">
    <property type="component" value="Unassembled WGS sequence"/>
</dbReference>
<dbReference type="RefSeq" id="WP_131776930.1">
    <property type="nucleotide sequence ID" value="NZ_BMOB01000006.1"/>
</dbReference>
<feature type="chain" id="PRO_5038008331" description="Retropepsin-like aspartic endopeptidase domain-containing protein" evidence="1">
    <location>
        <begin position="20"/>
        <end position="173"/>
    </location>
</feature>
<dbReference type="Gene3D" id="2.40.70.10">
    <property type="entry name" value="Acid Proteases"/>
    <property type="match status" value="1"/>
</dbReference>
<keyword evidence="4" id="KW-1185">Reference proteome</keyword>
<reference evidence="3" key="1">
    <citation type="journal article" date="2014" name="Int. J. Syst. Evol. Microbiol.">
        <title>Complete genome sequence of Corynebacterium casei LMG S-19264T (=DSM 44701T), isolated from a smear-ripened cheese.</title>
        <authorList>
            <consortium name="US DOE Joint Genome Institute (JGI-PGF)"/>
            <person name="Walter F."/>
            <person name="Albersmeier A."/>
            <person name="Kalinowski J."/>
            <person name="Ruckert C."/>
        </authorList>
    </citation>
    <scope>NUCLEOTIDE SEQUENCE</scope>
    <source>
        <strain evidence="3">JCM 13919</strain>
    </source>
</reference>
<dbReference type="InterPro" id="IPR021109">
    <property type="entry name" value="Peptidase_aspartic_dom_sf"/>
</dbReference>
<dbReference type="InterPro" id="IPR008503">
    <property type="entry name" value="Asp_endopeptidase"/>
</dbReference>
<keyword evidence="1" id="KW-0732">Signal</keyword>
<dbReference type="PANTHER" id="PTHR38037:SF2">
    <property type="entry name" value="ATP-DEPENDENT ZINC PROTEASE DOMAIN-CONTAINING PROTEIN-RELATED"/>
    <property type="match status" value="1"/>
</dbReference>
<protein>
    <recommendedName>
        <fullName evidence="2">Retropepsin-like aspartic endopeptidase domain-containing protein</fullName>
    </recommendedName>
</protein>
<reference evidence="3" key="2">
    <citation type="submission" date="2020-09" db="EMBL/GenBank/DDBJ databases">
        <authorList>
            <person name="Sun Q."/>
            <person name="Ohkuma M."/>
        </authorList>
    </citation>
    <scope>NUCLEOTIDE SEQUENCE</scope>
    <source>
        <strain evidence="3">JCM 13919</strain>
    </source>
</reference>
<evidence type="ECO:0000313" key="4">
    <source>
        <dbReference type="Proteomes" id="UP000630149"/>
    </source>
</evidence>
<dbReference type="EMBL" id="BMOB01000006">
    <property type="protein sequence ID" value="GGI87176.1"/>
    <property type="molecule type" value="Genomic_DNA"/>
</dbReference>
<sequence length="173" mass="19575">MRLLFFFLFNLLTFGSAMADNDKTVYGYVEKVVLVDQNLPVSAKLDTGAKSASLNATNIREITENNKTFLKFTVPSKEGDIEFMGEYVGNVKIKVRTGEKQVNPLLRNTHKRPLVLMKMRLGNKEQLIRVNLTNRKNFIYPLLLGREAIIAFDGLVDPSLSFTVKTKTTVEKT</sequence>
<dbReference type="PANTHER" id="PTHR38037">
    <property type="entry name" value="ZN_PROTEASE DOMAIN-CONTAINING PROTEIN"/>
    <property type="match status" value="1"/>
</dbReference>
<evidence type="ECO:0000259" key="2">
    <source>
        <dbReference type="Pfam" id="PF05618"/>
    </source>
</evidence>
<proteinExistence type="predicted"/>
<organism evidence="3 4">
    <name type="scientific">Legionella impletisoli</name>
    <dbReference type="NCBI Taxonomy" id="343510"/>
    <lineage>
        <taxon>Bacteria</taxon>
        <taxon>Pseudomonadati</taxon>
        <taxon>Pseudomonadota</taxon>
        <taxon>Gammaproteobacteria</taxon>
        <taxon>Legionellales</taxon>
        <taxon>Legionellaceae</taxon>
        <taxon>Legionella</taxon>
    </lineage>
</organism>
<dbReference type="Pfam" id="PF05618">
    <property type="entry name" value="Zn_protease"/>
    <property type="match status" value="1"/>
</dbReference>